<dbReference type="EMBL" id="LR216287">
    <property type="protein sequence ID" value="VFJ13776.1"/>
    <property type="molecule type" value="Genomic_DNA"/>
</dbReference>
<dbReference type="PANTHER" id="PTHR11203:SF52">
    <property type="entry name" value="MRNA 3-END PROCESSING FACTOR"/>
    <property type="match status" value="1"/>
</dbReference>
<evidence type="ECO:0000259" key="2">
    <source>
        <dbReference type="SMART" id="SM00849"/>
    </source>
</evidence>
<dbReference type="RefSeq" id="WP_134483795.1">
    <property type="nucleotide sequence ID" value="NZ_LR216287.1"/>
</dbReference>
<keyword evidence="5" id="KW-1185">Reference proteome</keyword>
<accession>A0A484I9J1</accession>
<dbReference type="InterPro" id="IPR011108">
    <property type="entry name" value="RMMBL"/>
</dbReference>
<dbReference type="Pfam" id="PF16661">
    <property type="entry name" value="Lactamase_B_6"/>
    <property type="match status" value="1"/>
</dbReference>
<organism evidence="4 5">
    <name type="scientific">Candidatus Nitrosocosmicus franklandianus</name>
    <dbReference type="NCBI Taxonomy" id="1798806"/>
    <lineage>
        <taxon>Archaea</taxon>
        <taxon>Nitrososphaerota</taxon>
        <taxon>Nitrososphaeria</taxon>
        <taxon>Nitrososphaerales</taxon>
        <taxon>Nitrososphaeraceae</taxon>
        <taxon>Candidatus Nitrosocosmicus</taxon>
    </lineage>
</organism>
<dbReference type="Pfam" id="PF07521">
    <property type="entry name" value="RMMBL"/>
    <property type="match status" value="1"/>
</dbReference>
<dbReference type="SMART" id="SM01027">
    <property type="entry name" value="Beta-Casp"/>
    <property type="match status" value="1"/>
</dbReference>
<evidence type="ECO:0000313" key="5">
    <source>
        <dbReference type="Proteomes" id="UP000294299"/>
    </source>
</evidence>
<dbReference type="GO" id="GO:0016787">
    <property type="term" value="F:hydrolase activity"/>
    <property type="evidence" value="ECO:0007669"/>
    <property type="project" value="UniProtKB-KW"/>
</dbReference>
<dbReference type="SUPFAM" id="SSF56281">
    <property type="entry name" value="Metallo-hydrolase/oxidoreductase"/>
    <property type="match status" value="1"/>
</dbReference>
<dbReference type="InterPro" id="IPR001279">
    <property type="entry name" value="Metallo-B-lactamas"/>
</dbReference>
<proteinExistence type="predicted"/>
<dbReference type="CDD" id="cd16295">
    <property type="entry name" value="TTHA0252-CPSF-like_MBL-fold"/>
    <property type="match status" value="1"/>
</dbReference>
<evidence type="ECO:0000256" key="1">
    <source>
        <dbReference type="ARBA" id="ARBA00022801"/>
    </source>
</evidence>
<dbReference type="AlphaFoldDB" id="A0A484I9J1"/>
<sequence length="420" mass="47452">MKVTTLGAAREVGRSAFLVNSNNTNILLDYGVLLKKEPLFPIKVNPNEIDAVVITHAHLDHSGCVPSLFLDENTNLEALATMPTFELSQLLIQDMIKISGFYLPFQYHDMMNMLNHARHIDYRSSYKIRDTSITFHESGHVIGGSTVIVENDGKRLFYTGDMNTRGSKVLRPADLDIGEIDMLIIESTYSQAEQVPREQSERELVKYAKEVVERNGVFFIPAFSVERAQEIACVLKTYNFPYKIAMDGMALKTNDIMLRYPKYLRDSKMFRSSIEEVERITSWHRRKRVVKEPGVIISPAGMLVGGTAVFYIEEICKSQYNGIALVSYQGEGTPGRSLLDNRQVTYNGRTIKCLAEVNRFDFSGHNSRTELFEILDKVKGNPQVLTVHGDNLSCTKFAEEIVEKYGYKAHAPEAGEIITV</sequence>
<dbReference type="InterPro" id="IPR022712">
    <property type="entry name" value="Beta_Casp"/>
</dbReference>
<dbReference type="PANTHER" id="PTHR11203">
    <property type="entry name" value="CLEAVAGE AND POLYADENYLATION SPECIFICITY FACTOR FAMILY MEMBER"/>
    <property type="match status" value="1"/>
</dbReference>
<feature type="domain" description="Metallo-beta-lactamase" evidence="2">
    <location>
        <begin position="13"/>
        <end position="223"/>
    </location>
</feature>
<dbReference type="KEGG" id="nfn:NFRAN_1454"/>
<evidence type="ECO:0000313" key="4">
    <source>
        <dbReference type="EMBL" id="VFJ13776.1"/>
    </source>
</evidence>
<dbReference type="Pfam" id="PF10996">
    <property type="entry name" value="Beta-Casp"/>
    <property type="match status" value="1"/>
</dbReference>
<feature type="domain" description="Beta-Casp" evidence="3">
    <location>
        <begin position="228"/>
        <end position="338"/>
    </location>
</feature>
<dbReference type="SMART" id="SM00849">
    <property type="entry name" value="Lactamase_B"/>
    <property type="match status" value="1"/>
</dbReference>
<reference evidence="4 5" key="1">
    <citation type="submission" date="2019-02" db="EMBL/GenBank/DDBJ databases">
        <authorList>
            <person name="Lehtovirta-Morley E L."/>
        </authorList>
    </citation>
    <scope>NUCLEOTIDE SEQUENCE [LARGE SCALE GENOMIC DNA]</scope>
    <source>
        <strain evidence="4">NFRAN1</strain>
    </source>
</reference>
<dbReference type="GO" id="GO:0004521">
    <property type="term" value="F:RNA endonuclease activity"/>
    <property type="evidence" value="ECO:0007669"/>
    <property type="project" value="TreeGrafter"/>
</dbReference>
<dbReference type="Proteomes" id="UP000294299">
    <property type="component" value="Chromosome NFRAN"/>
</dbReference>
<dbReference type="Gene3D" id="3.60.15.10">
    <property type="entry name" value="Ribonuclease Z/Hydroxyacylglutathione hydrolase-like"/>
    <property type="match status" value="1"/>
</dbReference>
<gene>
    <name evidence="4" type="ORF">NFRAN_1454</name>
</gene>
<evidence type="ECO:0000259" key="3">
    <source>
        <dbReference type="SMART" id="SM01027"/>
    </source>
</evidence>
<dbReference type="Gene3D" id="3.40.50.10890">
    <property type="match status" value="1"/>
</dbReference>
<keyword evidence="1 4" id="KW-0378">Hydrolase</keyword>
<dbReference type="EC" id="3.1.-.-" evidence="4"/>
<dbReference type="GeneID" id="39420810"/>
<protein>
    <submittedName>
        <fullName evidence="4">Ribonuclease</fullName>
        <ecNumber evidence="4">3.1.-.-</ecNumber>
    </submittedName>
</protein>
<name>A0A484I9J1_9ARCH</name>
<dbReference type="InterPro" id="IPR050698">
    <property type="entry name" value="MBL"/>
</dbReference>
<dbReference type="InterPro" id="IPR036866">
    <property type="entry name" value="RibonucZ/Hydroxyglut_hydro"/>
</dbReference>